<sequence>MALSELITAGSAVVVSYDTGDRAAIALASDWDSDQDTHGYVRLEVPCTCLSVVRTTEQQGLPRKRLERVTRASRFLQLVRSNSGRVMIVTLDDKGRLFVSREGYDSRIEAEARLRGHRGHWPVVCLDQFCRLRPEPPQTDPFSSALPVPGTLTVTIGASLYGLFLKPRDLYDGLIVDWIFWYAAGGLFVKHVLERLEIVDHGAQAYGHPSARAPSDQPSDYQVFEKLQSGQTRPVFLGADLNEARDFVRSSSGLFLPTKSIDRVDTH</sequence>
<organism evidence="1 2">
    <name type="scientific">Thiorhodococcus minor</name>
    <dbReference type="NCBI Taxonomy" id="57489"/>
    <lineage>
        <taxon>Bacteria</taxon>
        <taxon>Pseudomonadati</taxon>
        <taxon>Pseudomonadota</taxon>
        <taxon>Gammaproteobacteria</taxon>
        <taxon>Chromatiales</taxon>
        <taxon>Chromatiaceae</taxon>
        <taxon>Thiorhodococcus</taxon>
    </lineage>
</organism>
<dbReference type="EMBL" id="JAAIJQ010000073">
    <property type="protein sequence ID" value="NEV64075.1"/>
    <property type="molecule type" value="Genomic_DNA"/>
</dbReference>
<evidence type="ECO:0000313" key="1">
    <source>
        <dbReference type="EMBL" id="NEV64075.1"/>
    </source>
</evidence>
<name>A0A6M0K6U7_9GAMM</name>
<comment type="caution">
    <text evidence="1">The sequence shown here is derived from an EMBL/GenBank/DDBJ whole genome shotgun (WGS) entry which is preliminary data.</text>
</comment>
<keyword evidence="2" id="KW-1185">Reference proteome</keyword>
<proteinExistence type="predicted"/>
<dbReference type="RefSeq" id="WP_164454609.1">
    <property type="nucleotide sequence ID" value="NZ_JAAIJQ010000073.1"/>
</dbReference>
<protein>
    <submittedName>
        <fullName evidence="1">Uncharacterized protein</fullName>
    </submittedName>
</protein>
<gene>
    <name evidence="1" type="ORF">G3446_19670</name>
</gene>
<dbReference type="AlphaFoldDB" id="A0A6M0K6U7"/>
<reference evidence="1 2" key="1">
    <citation type="submission" date="2020-02" db="EMBL/GenBank/DDBJ databases">
        <title>Genome sequences of Thiorhodococcus mannitoliphagus and Thiorhodococcus minor, purple sulfur photosynthetic bacteria in the gammaproteobacterial family, Chromatiaceae.</title>
        <authorList>
            <person name="Aviles F.A."/>
            <person name="Meyer T.E."/>
            <person name="Kyndt J.A."/>
        </authorList>
    </citation>
    <scope>NUCLEOTIDE SEQUENCE [LARGE SCALE GENOMIC DNA]</scope>
    <source>
        <strain evidence="1 2">DSM 11518</strain>
    </source>
</reference>
<accession>A0A6M0K6U7</accession>
<dbReference type="Proteomes" id="UP000483379">
    <property type="component" value="Unassembled WGS sequence"/>
</dbReference>
<evidence type="ECO:0000313" key="2">
    <source>
        <dbReference type="Proteomes" id="UP000483379"/>
    </source>
</evidence>